<name>A0A9J5WBQ0_SOLCO</name>
<gene>
    <name evidence="1" type="ORF">H5410_062715</name>
</gene>
<evidence type="ECO:0000313" key="1">
    <source>
        <dbReference type="EMBL" id="KAG5572949.1"/>
    </source>
</evidence>
<evidence type="ECO:0000313" key="2">
    <source>
        <dbReference type="Proteomes" id="UP000824120"/>
    </source>
</evidence>
<organism evidence="1 2">
    <name type="scientific">Solanum commersonii</name>
    <name type="common">Commerson's wild potato</name>
    <name type="synonym">Commerson's nightshade</name>
    <dbReference type="NCBI Taxonomy" id="4109"/>
    <lineage>
        <taxon>Eukaryota</taxon>
        <taxon>Viridiplantae</taxon>
        <taxon>Streptophyta</taxon>
        <taxon>Embryophyta</taxon>
        <taxon>Tracheophyta</taxon>
        <taxon>Spermatophyta</taxon>
        <taxon>Magnoliopsida</taxon>
        <taxon>eudicotyledons</taxon>
        <taxon>Gunneridae</taxon>
        <taxon>Pentapetalae</taxon>
        <taxon>asterids</taxon>
        <taxon>lamiids</taxon>
        <taxon>Solanales</taxon>
        <taxon>Solanaceae</taxon>
        <taxon>Solanoideae</taxon>
        <taxon>Solaneae</taxon>
        <taxon>Solanum</taxon>
    </lineage>
</organism>
<dbReference type="EMBL" id="JACXVP010000012">
    <property type="protein sequence ID" value="KAG5572949.1"/>
    <property type="molecule type" value="Genomic_DNA"/>
</dbReference>
<keyword evidence="2" id="KW-1185">Reference proteome</keyword>
<proteinExistence type="predicted"/>
<sequence>MGRLTMMSHIILMIDRQNISSSLKSCVIRRYHLNLKMKVAQIRMVSEMCGHIREIRLGVKISRTSWK</sequence>
<reference evidence="1 2" key="1">
    <citation type="submission" date="2020-09" db="EMBL/GenBank/DDBJ databases">
        <title>De no assembly of potato wild relative species, Solanum commersonii.</title>
        <authorList>
            <person name="Cho K."/>
        </authorList>
    </citation>
    <scope>NUCLEOTIDE SEQUENCE [LARGE SCALE GENOMIC DNA]</scope>
    <source>
        <strain evidence="1">LZ3.2</strain>
        <tissue evidence="1">Leaf</tissue>
    </source>
</reference>
<dbReference type="AlphaFoldDB" id="A0A9J5WBQ0"/>
<accession>A0A9J5WBQ0</accession>
<comment type="caution">
    <text evidence="1">The sequence shown here is derived from an EMBL/GenBank/DDBJ whole genome shotgun (WGS) entry which is preliminary data.</text>
</comment>
<protein>
    <submittedName>
        <fullName evidence="1">Uncharacterized protein</fullName>
    </submittedName>
</protein>
<dbReference type="Proteomes" id="UP000824120">
    <property type="component" value="Chromosome 12"/>
</dbReference>